<dbReference type="RefSeq" id="XP_013776368.2">
    <property type="nucleotide sequence ID" value="XM_013920914.2"/>
</dbReference>
<dbReference type="PANTHER" id="PTHR11003:SF345">
    <property type="entry name" value="TWIK FAMILY OF POTASSIUM CHANNELS PROTEIN 18"/>
    <property type="match status" value="1"/>
</dbReference>
<keyword evidence="6 13" id="KW-0406">Ion transport</keyword>
<keyword evidence="17" id="KW-1185">Reference proteome</keyword>
<dbReference type="InterPro" id="IPR013099">
    <property type="entry name" value="K_chnl_dom"/>
</dbReference>
<keyword evidence="5 15" id="KW-1133">Transmembrane helix</keyword>
<evidence type="ECO:0000256" key="13">
    <source>
        <dbReference type="RuleBase" id="RU003857"/>
    </source>
</evidence>
<evidence type="ECO:0000259" key="16">
    <source>
        <dbReference type="Pfam" id="PF07885"/>
    </source>
</evidence>
<comment type="catalytic activity">
    <reaction evidence="12">
        <text>Cs(+)(in) = Cs(+)(out)</text>
        <dbReference type="Rhea" id="RHEA:78555"/>
        <dbReference type="ChEBI" id="CHEBI:49547"/>
    </reaction>
</comment>
<dbReference type="PRINTS" id="PR01499">
    <property type="entry name" value="TREKCHANNEL"/>
</dbReference>
<feature type="region of interest" description="Disordered" evidence="14">
    <location>
        <begin position="311"/>
        <end position="347"/>
    </location>
</feature>
<feature type="domain" description="Potassium channel" evidence="16">
    <location>
        <begin position="190"/>
        <end position="267"/>
    </location>
</feature>
<sequence length="487" mass="55496">MPVGLYMNVQTITMTKKEVLGLLVLFIVYVLIGGAVFMALEAPLEEKMRVQLKETRKNWEDKLLRMDHPNFTKGDIQRLVHHLAEARSKNLMDDYGNNTNLNWSFYNSFFFAITVVTTIGYGHLAPSTVPGRIFCVFYAMIGIPMTGILLAGIGDHFSKQLIKSLERAKKLYSSKVALVLNGMTFLLPWFVVFIILPAGIFVIIEQWTFLEGLYYCFISLATIGFGDYVAGNFDGDYIWIYKTGVIFWIIFGLGYLAMILNYISRAMRCKQIRRMENGLSLKIHHTQQKVEKRVEDIHHLLQEFVTKQKSRRKVPSRDGSLSFGKLDHLDSPTESDGTESPRDKNHNTELHLQRLIKLVEALRLETNSQHFHDHHSNRGLAEVLDLASSTDLPCTRRHSLPVTLTSITIHDEIQSPAIRNRSQLVFHSSTHVNGSVAKHGRFSEYRNPFLVKGLLGVPNENLKSSKCGYVQRHLPSFDIESIKSTNL</sequence>
<evidence type="ECO:0000256" key="9">
    <source>
        <dbReference type="ARBA" id="ARBA00023303"/>
    </source>
</evidence>
<feature type="transmembrane region" description="Helical" evidence="15">
    <location>
        <begin position="105"/>
        <end position="124"/>
    </location>
</feature>
<feature type="transmembrane region" description="Helical" evidence="15">
    <location>
        <begin position="245"/>
        <end position="264"/>
    </location>
</feature>
<dbReference type="GeneID" id="106461124"/>
<evidence type="ECO:0000256" key="14">
    <source>
        <dbReference type="SAM" id="MobiDB-lite"/>
    </source>
</evidence>
<keyword evidence="7 15" id="KW-0472">Membrane</keyword>
<comment type="catalytic activity">
    <reaction evidence="10">
        <text>K(+)(in) = K(+)(out)</text>
        <dbReference type="Rhea" id="RHEA:29463"/>
        <dbReference type="ChEBI" id="CHEBI:29103"/>
    </reaction>
</comment>
<evidence type="ECO:0000256" key="6">
    <source>
        <dbReference type="ARBA" id="ARBA00023065"/>
    </source>
</evidence>
<evidence type="ECO:0000256" key="2">
    <source>
        <dbReference type="ARBA" id="ARBA00022448"/>
    </source>
</evidence>
<gene>
    <name evidence="18" type="primary">LOC106461124</name>
</gene>
<organism evidence="17 18">
    <name type="scientific">Limulus polyphemus</name>
    <name type="common">Atlantic horseshoe crab</name>
    <dbReference type="NCBI Taxonomy" id="6850"/>
    <lineage>
        <taxon>Eukaryota</taxon>
        <taxon>Metazoa</taxon>
        <taxon>Ecdysozoa</taxon>
        <taxon>Arthropoda</taxon>
        <taxon>Chelicerata</taxon>
        <taxon>Merostomata</taxon>
        <taxon>Xiphosura</taxon>
        <taxon>Limulidae</taxon>
        <taxon>Limulus</taxon>
    </lineage>
</organism>
<evidence type="ECO:0000313" key="18">
    <source>
        <dbReference type="RefSeq" id="XP_013776368.2"/>
    </source>
</evidence>
<dbReference type="SUPFAM" id="SSF81324">
    <property type="entry name" value="Voltage-gated potassium channels"/>
    <property type="match status" value="2"/>
</dbReference>
<evidence type="ECO:0000256" key="10">
    <source>
        <dbReference type="ARBA" id="ARBA00034430"/>
    </source>
</evidence>
<comment type="subcellular location">
    <subcellularLocation>
        <location evidence="1">Cell membrane</location>
        <topology evidence="1">Multi-pass membrane protein</topology>
    </subcellularLocation>
</comment>
<dbReference type="PANTHER" id="PTHR11003">
    <property type="entry name" value="POTASSIUM CHANNEL, SUBFAMILY K"/>
    <property type="match status" value="1"/>
</dbReference>
<proteinExistence type="inferred from homology"/>
<dbReference type="InterPro" id="IPR003280">
    <property type="entry name" value="2pore_dom_K_chnl"/>
</dbReference>
<evidence type="ECO:0000256" key="1">
    <source>
        <dbReference type="ARBA" id="ARBA00004651"/>
    </source>
</evidence>
<evidence type="ECO:0000256" key="12">
    <source>
        <dbReference type="ARBA" id="ARBA00044691"/>
    </source>
</evidence>
<feature type="transmembrane region" description="Helical" evidence="15">
    <location>
        <begin position="136"/>
        <end position="157"/>
    </location>
</feature>
<comment type="catalytic activity">
    <reaction evidence="11">
        <text>Rb(+)(in) = Rb(+)(out)</text>
        <dbReference type="Rhea" id="RHEA:78547"/>
        <dbReference type="ChEBI" id="CHEBI:49847"/>
    </reaction>
</comment>
<dbReference type="InterPro" id="IPR003976">
    <property type="entry name" value="2pore_dom_K_chnl_TREK"/>
</dbReference>
<keyword evidence="4 13" id="KW-0812">Transmembrane</keyword>
<evidence type="ECO:0000256" key="3">
    <source>
        <dbReference type="ARBA" id="ARBA00022475"/>
    </source>
</evidence>
<evidence type="ECO:0000256" key="15">
    <source>
        <dbReference type="SAM" id="Phobius"/>
    </source>
</evidence>
<dbReference type="Gene3D" id="1.10.287.70">
    <property type="match status" value="1"/>
</dbReference>
<keyword evidence="2 13" id="KW-0813">Transport</keyword>
<evidence type="ECO:0000256" key="5">
    <source>
        <dbReference type="ARBA" id="ARBA00022989"/>
    </source>
</evidence>
<reference evidence="18" key="1">
    <citation type="submission" date="2025-08" db="UniProtKB">
        <authorList>
            <consortium name="RefSeq"/>
        </authorList>
    </citation>
    <scope>IDENTIFICATION</scope>
    <source>
        <tissue evidence="18">Muscle</tissue>
    </source>
</reference>
<feature type="domain" description="Potassium channel" evidence="16">
    <location>
        <begin position="100"/>
        <end position="157"/>
    </location>
</feature>
<accession>A0ABM1B7H5</accession>
<protein>
    <submittedName>
        <fullName evidence="18">Potassium channel subfamily K member 4-like</fullName>
    </submittedName>
</protein>
<evidence type="ECO:0000256" key="7">
    <source>
        <dbReference type="ARBA" id="ARBA00023136"/>
    </source>
</evidence>
<evidence type="ECO:0000256" key="11">
    <source>
        <dbReference type="ARBA" id="ARBA00044657"/>
    </source>
</evidence>
<feature type="transmembrane region" description="Helical" evidence="15">
    <location>
        <begin position="178"/>
        <end position="204"/>
    </location>
</feature>
<evidence type="ECO:0000256" key="8">
    <source>
        <dbReference type="ARBA" id="ARBA00023157"/>
    </source>
</evidence>
<comment type="similarity">
    <text evidence="13">Belongs to the two pore domain potassium channel (TC 1.A.1.8) family.</text>
</comment>
<name>A0ABM1B7H5_LIMPO</name>
<dbReference type="PRINTS" id="PR01333">
    <property type="entry name" value="2POREKCHANEL"/>
</dbReference>
<keyword evidence="8" id="KW-1015">Disulfide bond</keyword>
<keyword evidence="9 13" id="KW-0407">Ion channel</keyword>
<dbReference type="Proteomes" id="UP000694941">
    <property type="component" value="Unplaced"/>
</dbReference>
<evidence type="ECO:0000313" key="17">
    <source>
        <dbReference type="Proteomes" id="UP000694941"/>
    </source>
</evidence>
<keyword evidence="3" id="KW-1003">Cell membrane</keyword>
<feature type="transmembrane region" description="Helical" evidence="15">
    <location>
        <begin position="20"/>
        <end position="40"/>
    </location>
</feature>
<dbReference type="Pfam" id="PF07885">
    <property type="entry name" value="Ion_trans_2"/>
    <property type="match status" value="2"/>
</dbReference>
<evidence type="ECO:0000256" key="4">
    <source>
        <dbReference type="ARBA" id="ARBA00022692"/>
    </source>
</evidence>